<sequence>MSHRTRKRAELRRRAKDKESENREAENKNDLMFSIREHVSVDPVGDYYRQYGSLIELTREPGTGGAIDPIFVQLSREEPGDPWSLIISMSHLDYEGSTMDEPEDIEAFFTVWTDIDKRKPKHSNPDWVIRYGCFFVNFLRPTANNFVGFDLYQLRCSRYEIGDNNFWV</sequence>
<gene>
    <name evidence="2" type="ORF">M231_02721</name>
</gene>
<feature type="region of interest" description="Disordered" evidence="1">
    <location>
        <begin position="1"/>
        <end position="26"/>
    </location>
</feature>
<comment type="caution">
    <text evidence="2">The sequence shown here is derived from an EMBL/GenBank/DDBJ whole genome shotgun (WGS) entry which is preliminary data.</text>
</comment>
<evidence type="ECO:0000256" key="1">
    <source>
        <dbReference type="SAM" id="MobiDB-lite"/>
    </source>
</evidence>
<evidence type="ECO:0000313" key="3">
    <source>
        <dbReference type="Proteomes" id="UP000289152"/>
    </source>
</evidence>
<keyword evidence="3" id="KW-1185">Reference proteome</keyword>
<accession>A0A4Q1BPT1</accession>
<dbReference type="EMBL" id="SDIL01000024">
    <property type="protein sequence ID" value="RXK39926.1"/>
    <property type="molecule type" value="Genomic_DNA"/>
</dbReference>
<dbReference type="Proteomes" id="UP000289152">
    <property type="component" value="Unassembled WGS sequence"/>
</dbReference>
<name>A0A4Q1BPT1_TREME</name>
<protein>
    <submittedName>
        <fullName evidence="2">Uncharacterized protein</fullName>
    </submittedName>
</protein>
<dbReference type="InParanoid" id="A0A4Q1BPT1"/>
<dbReference type="VEuPathDB" id="FungiDB:TREMEDRAFT_61979"/>
<evidence type="ECO:0000313" key="2">
    <source>
        <dbReference type="EMBL" id="RXK39926.1"/>
    </source>
</evidence>
<proteinExistence type="predicted"/>
<organism evidence="2 3">
    <name type="scientific">Tremella mesenterica</name>
    <name type="common">Jelly fungus</name>
    <dbReference type="NCBI Taxonomy" id="5217"/>
    <lineage>
        <taxon>Eukaryota</taxon>
        <taxon>Fungi</taxon>
        <taxon>Dikarya</taxon>
        <taxon>Basidiomycota</taxon>
        <taxon>Agaricomycotina</taxon>
        <taxon>Tremellomycetes</taxon>
        <taxon>Tremellales</taxon>
        <taxon>Tremellaceae</taxon>
        <taxon>Tremella</taxon>
    </lineage>
</organism>
<feature type="compositionally biased region" description="Basic residues" evidence="1">
    <location>
        <begin position="1"/>
        <end position="15"/>
    </location>
</feature>
<feature type="compositionally biased region" description="Basic and acidic residues" evidence="1">
    <location>
        <begin position="16"/>
        <end position="26"/>
    </location>
</feature>
<dbReference type="AlphaFoldDB" id="A0A4Q1BPT1"/>
<reference evidence="2 3" key="1">
    <citation type="submission" date="2016-06" db="EMBL/GenBank/DDBJ databases">
        <title>Evolution of pathogenesis and genome organization in the Tremellales.</title>
        <authorList>
            <person name="Cuomo C."/>
            <person name="Litvintseva A."/>
            <person name="Heitman J."/>
            <person name="Chen Y."/>
            <person name="Sun S."/>
            <person name="Springer D."/>
            <person name="Dromer F."/>
            <person name="Young S."/>
            <person name="Zeng Q."/>
            <person name="Chapman S."/>
            <person name="Gujja S."/>
            <person name="Saif S."/>
            <person name="Birren B."/>
        </authorList>
    </citation>
    <scope>NUCLEOTIDE SEQUENCE [LARGE SCALE GENOMIC DNA]</scope>
    <source>
        <strain evidence="2 3">ATCC 28783</strain>
    </source>
</reference>